<accession>A0A510X9G8</accession>
<comment type="caution">
    <text evidence="1">The sequence shown here is derived from an EMBL/GenBank/DDBJ whole genome shotgun (WGS) entry which is preliminary data.</text>
</comment>
<dbReference type="EMBL" id="BJUK01000027">
    <property type="protein sequence ID" value="GEK48096.1"/>
    <property type="molecule type" value="Genomic_DNA"/>
</dbReference>
<reference evidence="1 2" key="1">
    <citation type="submission" date="2019-07" db="EMBL/GenBank/DDBJ databases">
        <title>Whole genome shotgun sequence of Halomonas pacifica NBRC 102220.</title>
        <authorList>
            <person name="Hosoyama A."/>
            <person name="Uohara A."/>
            <person name="Ohji S."/>
            <person name="Ichikawa N."/>
        </authorList>
    </citation>
    <scope>NUCLEOTIDE SEQUENCE [LARGE SCALE GENOMIC DNA]</scope>
    <source>
        <strain evidence="1 2">NBRC 102220</strain>
    </source>
</reference>
<protein>
    <submittedName>
        <fullName evidence="1">Uncharacterized protein</fullName>
    </submittedName>
</protein>
<gene>
    <name evidence="1" type="ORF">HPA02_23790</name>
</gene>
<organism evidence="1 2">
    <name type="scientific">Bisbaumannia pacifica</name>
    <dbReference type="NCBI Taxonomy" id="77098"/>
    <lineage>
        <taxon>Bacteria</taxon>
        <taxon>Pseudomonadati</taxon>
        <taxon>Pseudomonadota</taxon>
        <taxon>Gammaproteobacteria</taxon>
        <taxon>Oceanospirillales</taxon>
        <taxon>Halomonadaceae</taxon>
        <taxon>Bisbaumannia</taxon>
    </lineage>
</organism>
<evidence type="ECO:0000313" key="2">
    <source>
        <dbReference type="Proteomes" id="UP000321275"/>
    </source>
</evidence>
<proteinExistence type="predicted"/>
<keyword evidence="2" id="KW-1185">Reference proteome</keyword>
<dbReference type="Proteomes" id="UP000321275">
    <property type="component" value="Unassembled WGS sequence"/>
</dbReference>
<sequence length="360" mass="37209">MAGNHRFSSSALQTAESGVLDLVGVLNSTYSPSSPPDCSSGDSVLYGPQNSAYSSSGGLTREYVTEIRCESGELIGYSMGEVVSGGEVMASRALRLDLLPPSEVINEIFIDGLKAEQNIEINGNSTIVGNVHSNSDVDIKQLTDGTIGFITASGQVTTNDNDVVYSDDPSACDSVVCASSGVGTVDIPSALDEIARIYDSVNGTALLVDVTNADGTCDDLSLSGGQDGKVYYCNGDLSLSGSFNDVTILATGSLTHGGASTLGNDGEVDTFVVSGGDMIFNGRDGGGGQDEPSYAVYFSGGNFTQNGTSVIYGAIVSGGEITRNGGIEFVAMNDMDNDFLPKVAVLSKILAWIELESATY</sequence>
<dbReference type="AlphaFoldDB" id="A0A510X9G8"/>
<name>A0A510X9G8_9GAMM</name>
<evidence type="ECO:0000313" key="1">
    <source>
        <dbReference type="EMBL" id="GEK48096.1"/>
    </source>
</evidence>